<comment type="caution">
    <text evidence="1">The sequence shown here is derived from an EMBL/GenBank/DDBJ whole genome shotgun (WGS) entry which is preliminary data.</text>
</comment>
<evidence type="ECO:0000313" key="1">
    <source>
        <dbReference type="EMBL" id="CAK9021997.1"/>
    </source>
</evidence>
<sequence length="116" mass="12830">MDDQGRFDGMADLFVISLPWCQGGQVVFCWFNLVDLELGGPFSLSAWWCQRPVVGVQKLSLSTTRACTQTELFQPFSLSALWCQRPVVAVQKLSLSTTRACTQTGVGLILLIFIAL</sequence>
<dbReference type="Proteomes" id="UP001642484">
    <property type="component" value="Unassembled WGS sequence"/>
</dbReference>
<accession>A0ABP0K7A9</accession>
<reference evidence="1 2" key="1">
    <citation type="submission" date="2024-02" db="EMBL/GenBank/DDBJ databases">
        <authorList>
            <person name="Chen Y."/>
            <person name="Shah S."/>
            <person name="Dougan E. K."/>
            <person name="Thang M."/>
            <person name="Chan C."/>
        </authorList>
    </citation>
    <scope>NUCLEOTIDE SEQUENCE [LARGE SCALE GENOMIC DNA]</scope>
</reference>
<evidence type="ECO:0000313" key="2">
    <source>
        <dbReference type="Proteomes" id="UP001642484"/>
    </source>
</evidence>
<protein>
    <submittedName>
        <fullName evidence="1">Uncharacterized protein</fullName>
    </submittedName>
</protein>
<name>A0ABP0K7A9_9DINO</name>
<dbReference type="EMBL" id="CAXAMN010007569">
    <property type="protein sequence ID" value="CAK9021997.1"/>
    <property type="molecule type" value="Genomic_DNA"/>
</dbReference>
<organism evidence="1 2">
    <name type="scientific">Durusdinium trenchii</name>
    <dbReference type="NCBI Taxonomy" id="1381693"/>
    <lineage>
        <taxon>Eukaryota</taxon>
        <taxon>Sar</taxon>
        <taxon>Alveolata</taxon>
        <taxon>Dinophyceae</taxon>
        <taxon>Suessiales</taxon>
        <taxon>Symbiodiniaceae</taxon>
        <taxon>Durusdinium</taxon>
    </lineage>
</organism>
<keyword evidence="2" id="KW-1185">Reference proteome</keyword>
<proteinExistence type="predicted"/>
<gene>
    <name evidence="1" type="ORF">CCMP2556_LOCUS14653</name>
</gene>